<dbReference type="PANTHER" id="PTHR43283:SF11">
    <property type="entry name" value="BETA-LACTAMASE-RELATED DOMAIN-CONTAINING PROTEIN"/>
    <property type="match status" value="1"/>
</dbReference>
<keyword evidence="4" id="KW-1185">Reference proteome</keyword>
<protein>
    <submittedName>
        <fullName evidence="3">Class A beta-lactamase-related serine hydrolase</fullName>
    </submittedName>
</protein>
<reference evidence="3 4" key="2">
    <citation type="submission" date="2019-01" db="EMBL/GenBank/DDBJ databases">
        <authorList>
            <person name="Li Y."/>
        </authorList>
    </citation>
    <scope>NUCLEOTIDE SEQUENCE [LARGE SCALE GENOMIC DNA]</scope>
    <source>
        <strain evidence="3 4">2D-5</strain>
    </source>
</reference>
<comment type="caution">
    <text evidence="3">The sequence shown here is derived from an EMBL/GenBank/DDBJ whole genome shotgun (WGS) entry which is preliminary data.</text>
</comment>
<organism evidence="3 4">
    <name type="scientific">Paenirhodobacter populi</name>
    <dbReference type="NCBI Taxonomy" id="2306993"/>
    <lineage>
        <taxon>Bacteria</taxon>
        <taxon>Pseudomonadati</taxon>
        <taxon>Pseudomonadota</taxon>
        <taxon>Alphaproteobacteria</taxon>
        <taxon>Rhodobacterales</taxon>
        <taxon>Rhodobacter group</taxon>
        <taxon>Paenirhodobacter</taxon>
    </lineage>
</organism>
<evidence type="ECO:0000313" key="4">
    <source>
        <dbReference type="Proteomes" id="UP000285710"/>
    </source>
</evidence>
<reference evidence="3 4" key="1">
    <citation type="submission" date="2019-01" db="EMBL/GenBank/DDBJ databases">
        <title>Sinorhodobacter populi sp. nov. isolated from the symptomatic bark tissue of Populus euramericana canker.</title>
        <authorList>
            <person name="Xu G."/>
        </authorList>
    </citation>
    <scope>NUCLEOTIDE SEQUENCE [LARGE SCALE GENOMIC DNA]</scope>
    <source>
        <strain evidence="3 4">2D-5</strain>
    </source>
</reference>
<gene>
    <name evidence="3" type="ORF">D2T33_16615</name>
</gene>
<dbReference type="Gene3D" id="3.40.710.10">
    <property type="entry name" value="DD-peptidase/beta-lactamase superfamily"/>
    <property type="match status" value="1"/>
</dbReference>
<sequence>MRHRGRIFSCRLTSHGPGDALDHGAPVFPYWSFTKTAIAICALKLAEQGKIDLNAALPGHGFTLVQLLSHTSGLPDYRTLPEYRQAVADDEKPWPRHRLIHAAMSQGMLFAPGTGWFYSNIGYMLARDLIEDVAQTSFSDLFRRFVGDALGLESVRLATTREEFSQVFWEAAKSYDPGWVGHGCLIGTASDAARILHGLFSGRLLSDEMLGRMMSRHPLGGAIEGRPWTECGYALGLMSGAFGNLGRAIGHSGGGPFCVNAVYHFPDLSEPVTVACFTDGDDEGAAEFAALGCAAGE</sequence>
<dbReference type="EMBL" id="SAUW01000020">
    <property type="protein sequence ID" value="RWR07801.1"/>
    <property type="molecule type" value="Genomic_DNA"/>
</dbReference>
<dbReference type="AlphaFoldDB" id="A0A443INW6"/>
<feature type="domain" description="Beta-lactamase-related" evidence="2">
    <location>
        <begin position="27"/>
        <end position="283"/>
    </location>
</feature>
<proteinExistence type="predicted"/>
<evidence type="ECO:0000259" key="2">
    <source>
        <dbReference type="Pfam" id="PF00144"/>
    </source>
</evidence>
<keyword evidence="1 3" id="KW-0378">Hydrolase</keyword>
<dbReference type="InterPro" id="IPR050789">
    <property type="entry name" value="Diverse_Enzym_Activities"/>
</dbReference>
<accession>A0A443INW6</accession>
<dbReference type="Proteomes" id="UP000285710">
    <property type="component" value="Unassembled WGS sequence"/>
</dbReference>
<evidence type="ECO:0000313" key="3">
    <source>
        <dbReference type="EMBL" id="RWR07801.1"/>
    </source>
</evidence>
<dbReference type="Pfam" id="PF00144">
    <property type="entry name" value="Beta-lactamase"/>
    <property type="match status" value="1"/>
</dbReference>
<dbReference type="InterPro" id="IPR001466">
    <property type="entry name" value="Beta-lactam-related"/>
</dbReference>
<dbReference type="InterPro" id="IPR012338">
    <property type="entry name" value="Beta-lactam/transpept-like"/>
</dbReference>
<dbReference type="PANTHER" id="PTHR43283">
    <property type="entry name" value="BETA-LACTAMASE-RELATED"/>
    <property type="match status" value="1"/>
</dbReference>
<name>A0A443INW6_9RHOB</name>
<evidence type="ECO:0000256" key="1">
    <source>
        <dbReference type="ARBA" id="ARBA00022801"/>
    </source>
</evidence>
<dbReference type="GO" id="GO:0016787">
    <property type="term" value="F:hydrolase activity"/>
    <property type="evidence" value="ECO:0007669"/>
    <property type="project" value="UniProtKB-KW"/>
</dbReference>
<dbReference type="RefSeq" id="WP_128270525.1">
    <property type="nucleotide sequence ID" value="NZ_SAUW01000020.1"/>
</dbReference>
<dbReference type="SUPFAM" id="SSF56601">
    <property type="entry name" value="beta-lactamase/transpeptidase-like"/>
    <property type="match status" value="1"/>
</dbReference>